<reference evidence="1 2" key="1">
    <citation type="journal article" date="2016" name="Nat. Commun.">
        <title>Extremotolerant tardigrade genome and improved radiotolerance of human cultured cells by tardigrade-unique protein.</title>
        <authorList>
            <person name="Hashimoto T."/>
            <person name="Horikawa D.D."/>
            <person name="Saito Y."/>
            <person name="Kuwahara H."/>
            <person name="Kozuka-Hata H."/>
            <person name="Shin-I T."/>
            <person name="Minakuchi Y."/>
            <person name="Ohishi K."/>
            <person name="Motoyama A."/>
            <person name="Aizu T."/>
            <person name="Enomoto A."/>
            <person name="Kondo K."/>
            <person name="Tanaka S."/>
            <person name="Hara Y."/>
            <person name="Koshikawa S."/>
            <person name="Sagara H."/>
            <person name="Miura T."/>
            <person name="Yokobori S."/>
            <person name="Miyagawa K."/>
            <person name="Suzuki Y."/>
            <person name="Kubo T."/>
            <person name="Oyama M."/>
            <person name="Kohara Y."/>
            <person name="Fujiyama A."/>
            <person name="Arakawa K."/>
            <person name="Katayama T."/>
            <person name="Toyoda A."/>
            <person name="Kunieda T."/>
        </authorList>
    </citation>
    <scope>NUCLEOTIDE SEQUENCE [LARGE SCALE GENOMIC DNA]</scope>
    <source>
        <strain evidence="1 2">YOKOZUNA-1</strain>
    </source>
</reference>
<evidence type="ECO:0000313" key="2">
    <source>
        <dbReference type="Proteomes" id="UP000186922"/>
    </source>
</evidence>
<dbReference type="AlphaFoldDB" id="A0A1D1UUL5"/>
<dbReference type="Proteomes" id="UP000186922">
    <property type="component" value="Unassembled WGS sequence"/>
</dbReference>
<comment type="caution">
    <text evidence="1">The sequence shown here is derived from an EMBL/GenBank/DDBJ whole genome shotgun (WGS) entry which is preliminary data.</text>
</comment>
<accession>A0A1D1UUL5</accession>
<proteinExistence type="predicted"/>
<protein>
    <submittedName>
        <fullName evidence="1">Uncharacterized protein</fullName>
    </submittedName>
</protein>
<sequence length="117" mass="13191">MLWLVHSGNKSLGAGCHTFESLLISPLPPSCPPSFPSNQPSRCTHCSYAPPRQSPSSPTQLILLPFSPRQIILSVHYLYFPSCFVVSVTIQRSRYSYFILLRVTNNFCNVQFFSSLH</sequence>
<keyword evidence="2" id="KW-1185">Reference proteome</keyword>
<organism evidence="1 2">
    <name type="scientific">Ramazzottius varieornatus</name>
    <name type="common">Water bear</name>
    <name type="synonym">Tardigrade</name>
    <dbReference type="NCBI Taxonomy" id="947166"/>
    <lineage>
        <taxon>Eukaryota</taxon>
        <taxon>Metazoa</taxon>
        <taxon>Ecdysozoa</taxon>
        <taxon>Tardigrada</taxon>
        <taxon>Eutardigrada</taxon>
        <taxon>Parachela</taxon>
        <taxon>Hypsibioidea</taxon>
        <taxon>Ramazzottiidae</taxon>
        <taxon>Ramazzottius</taxon>
    </lineage>
</organism>
<evidence type="ECO:0000313" key="1">
    <source>
        <dbReference type="EMBL" id="GAU91432.1"/>
    </source>
</evidence>
<dbReference type="EMBL" id="BDGG01000002">
    <property type="protein sequence ID" value="GAU91432.1"/>
    <property type="molecule type" value="Genomic_DNA"/>
</dbReference>
<name>A0A1D1UUL5_RAMVA</name>
<gene>
    <name evidence="1" type="primary">RvY_03683-1</name>
    <name evidence="1" type="synonym">RvY_03683.1</name>
    <name evidence="1" type="ORF">RvY_03683</name>
</gene>